<comment type="caution">
    <text evidence="2">The sequence shown here is derived from an EMBL/GenBank/DDBJ whole genome shotgun (WGS) entry which is preliminary data.</text>
</comment>
<feature type="domain" description="LapA adhesin" evidence="1">
    <location>
        <begin position="290"/>
        <end position="388"/>
    </location>
</feature>
<feature type="non-terminal residue" evidence="2">
    <location>
        <position position="1"/>
    </location>
</feature>
<organism evidence="2 3">
    <name type="scientific">Pseudomonas rustica</name>
    <dbReference type="NCBI Taxonomy" id="2827099"/>
    <lineage>
        <taxon>Bacteria</taxon>
        <taxon>Pseudomonadati</taxon>
        <taxon>Pseudomonadota</taxon>
        <taxon>Gammaproteobacteria</taxon>
        <taxon>Pseudomonadales</taxon>
        <taxon>Pseudomonadaceae</taxon>
        <taxon>Pseudomonas</taxon>
    </lineage>
</organism>
<evidence type="ECO:0000259" key="1">
    <source>
        <dbReference type="Pfam" id="PF20579"/>
    </source>
</evidence>
<evidence type="ECO:0000313" key="2">
    <source>
        <dbReference type="EMBL" id="MBS4081890.1"/>
    </source>
</evidence>
<dbReference type="EMBL" id="JAGYHF010000035">
    <property type="protein sequence ID" value="MBS4081890.1"/>
    <property type="molecule type" value="Genomic_DNA"/>
</dbReference>
<name>A0ABS5N5P6_9PSED</name>
<gene>
    <name evidence="2" type="ORF">KFS80_26720</name>
</gene>
<dbReference type="Pfam" id="PF20579">
    <property type="entry name" value="LapA"/>
    <property type="match status" value="5"/>
</dbReference>
<dbReference type="RefSeq" id="WP_338109635.1">
    <property type="nucleotide sequence ID" value="NZ_JAGYHF010000035.1"/>
</dbReference>
<feature type="domain" description="LapA adhesin" evidence="1">
    <location>
        <begin position="1"/>
        <end position="88"/>
    </location>
</feature>
<dbReference type="Proteomes" id="UP000676035">
    <property type="component" value="Unassembled WGS sequence"/>
</dbReference>
<evidence type="ECO:0000313" key="3">
    <source>
        <dbReference type="Proteomes" id="UP000676035"/>
    </source>
</evidence>
<accession>A0ABS5N5P6</accession>
<feature type="domain" description="LapA adhesin" evidence="1">
    <location>
        <begin position="190"/>
        <end position="288"/>
    </location>
</feature>
<feature type="non-terminal residue" evidence="2">
    <location>
        <position position="525"/>
    </location>
</feature>
<dbReference type="InterPro" id="IPR046779">
    <property type="entry name" value="LapA_adhesin_dom"/>
</dbReference>
<feature type="domain" description="LapA adhesin" evidence="1">
    <location>
        <begin position="90"/>
        <end position="188"/>
    </location>
</feature>
<protein>
    <submittedName>
        <fullName evidence="2">Large adhesive protein</fullName>
    </submittedName>
</protein>
<proteinExistence type="predicted"/>
<feature type="domain" description="LapA adhesin" evidence="1">
    <location>
        <begin position="390"/>
        <end position="488"/>
    </location>
</feature>
<sequence length="525" mass="51296">SVAEGGSIVYTATLTNAAGSPVTVTLSNGAVINIEAGKTTGTVTVAAPADDVYKDAGKVEATISAATGGDFEKLVPSTVPAVTEVTDTIDTSTVKLSASETAAEGGTVTYTATVGAPVTGSPVVVTLANGQNITIEVGKTTGTVTFTAPNDALTGHAPITNSITGVTGGNYENLVADKTPVSTNVTDTVDTTNLSLSATGSVAEGGSIVYTATLTNAAGSPVTVTLSNGAVITIEAGKTSGNVTVAAPADDVYKDAGKVEATISAATGGDFEKLVPSTVPAVTEVTDTIDTSTVKLTATETAAEGGAVVYTATVGAPVTGSPVVVTLANGQNITIEVGKTTGTVTFIAPNDALTGHAPITNAITGVTGGNYENLVADKTPVSTNVTDTVDTTNLSLSATGSVAEGGSIVYTATLTNAAGSPVTVTLSNGAVITIEAGKTSGNVTVAAPADDVYKDAGNVQATIKTATGGNFENLVTSTAPAVTSVTDTIDTSTVKLTADTSVAEGGNVTYTATVGAPVTGSPVTV</sequence>
<keyword evidence="3" id="KW-1185">Reference proteome</keyword>
<reference evidence="2 3" key="1">
    <citation type="submission" date="2021-04" db="EMBL/GenBank/DDBJ databases">
        <title>Pseudomonas rustica sp. nov. isolated from raw milk.</title>
        <authorList>
            <person name="Fiedler G."/>
            <person name="Gieschler S."/>
            <person name="Kabisch J."/>
            <person name="Grimmler C."/>
            <person name="Brinks E."/>
            <person name="Wagner N."/>
            <person name="Hetzer B."/>
            <person name="Franz C.M.A.P."/>
            <person name="Boehnlein C."/>
        </authorList>
    </citation>
    <scope>NUCLEOTIDE SEQUENCE [LARGE SCALE GENOMIC DNA]</scope>
    <source>
        <strain evidence="2 3">MBT-4</strain>
    </source>
</reference>